<dbReference type="PANTHER" id="PTHR43711">
    <property type="entry name" value="TWO-COMPONENT HISTIDINE KINASE"/>
    <property type="match status" value="1"/>
</dbReference>
<evidence type="ECO:0000256" key="6">
    <source>
        <dbReference type="ARBA" id="ARBA00023012"/>
    </source>
</evidence>
<name>A0ABR7ZYG2_9CYAN</name>
<keyword evidence="7" id="KW-0812">Transmembrane</keyword>
<dbReference type="EC" id="2.7.13.3" evidence="2"/>
<comment type="catalytic activity">
    <reaction evidence="1">
        <text>ATP + protein L-histidine = ADP + protein N-phospho-L-histidine.</text>
        <dbReference type="EC" id="2.7.13.3"/>
    </reaction>
</comment>
<dbReference type="InterPro" id="IPR003661">
    <property type="entry name" value="HisK_dim/P_dom"/>
</dbReference>
<dbReference type="PANTHER" id="PTHR43711:SF26">
    <property type="entry name" value="SENSOR HISTIDINE KINASE RCSC"/>
    <property type="match status" value="1"/>
</dbReference>
<dbReference type="Pfam" id="PF02518">
    <property type="entry name" value="HATPase_c"/>
    <property type="match status" value="1"/>
</dbReference>
<evidence type="ECO:0000256" key="7">
    <source>
        <dbReference type="SAM" id="Phobius"/>
    </source>
</evidence>
<dbReference type="SUPFAM" id="SSF47384">
    <property type="entry name" value="Homodimeric domain of signal transducing histidine kinase"/>
    <property type="match status" value="1"/>
</dbReference>
<keyword evidence="5" id="KW-0418">Kinase</keyword>
<dbReference type="Proteomes" id="UP000642094">
    <property type="component" value="Unassembled WGS sequence"/>
</dbReference>
<dbReference type="InterPro" id="IPR036097">
    <property type="entry name" value="HisK_dim/P_sf"/>
</dbReference>
<keyword evidence="7" id="KW-1133">Transmembrane helix</keyword>
<dbReference type="SMART" id="SM00388">
    <property type="entry name" value="HisKA"/>
    <property type="match status" value="1"/>
</dbReference>
<dbReference type="SUPFAM" id="SSF55874">
    <property type="entry name" value="ATPase domain of HSP90 chaperone/DNA topoisomerase II/histidine kinase"/>
    <property type="match status" value="1"/>
</dbReference>
<dbReference type="Pfam" id="PF05227">
    <property type="entry name" value="CHASE3"/>
    <property type="match status" value="1"/>
</dbReference>
<dbReference type="CDD" id="cd00082">
    <property type="entry name" value="HisKA"/>
    <property type="match status" value="1"/>
</dbReference>
<evidence type="ECO:0000313" key="10">
    <source>
        <dbReference type="Proteomes" id="UP000642094"/>
    </source>
</evidence>
<dbReference type="InterPro" id="IPR007891">
    <property type="entry name" value="CHASE3"/>
</dbReference>
<dbReference type="SMART" id="SM00387">
    <property type="entry name" value="HATPase_c"/>
    <property type="match status" value="1"/>
</dbReference>
<comment type="caution">
    <text evidence="9">The sequence shown here is derived from an EMBL/GenBank/DDBJ whole genome shotgun (WGS) entry which is preliminary data.</text>
</comment>
<gene>
    <name evidence="9" type="ORF">H6F41_12205</name>
</gene>
<evidence type="ECO:0000256" key="2">
    <source>
        <dbReference type="ARBA" id="ARBA00012438"/>
    </source>
</evidence>
<dbReference type="InterPro" id="IPR036890">
    <property type="entry name" value="HATPase_C_sf"/>
</dbReference>
<evidence type="ECO:0000256" key="3">
    <source>
        <dbReference type="ARBA" id="ARBA00022553"/>
    </source>
</evidence>
<proteinExistence type="predicted"/>
<accession>A0ABR7ZYG2</accession>
<feature type="transmembrane region" description="Helical" evidence="7">
    <location>
        <begin position="184"/>
        <end position="205"/>
    </location>
</feature>
<sequence>MKWNLEKKLTAVGLGAALLVMGIISLISYHNAIQLIRSTERIKRNYSNLENLTAIQAILNEAESSRRGYLLFGTNFELERYNFAIAKLGNNLDTLEANLGSQPAQSQHFQKLRSLIEQRQRLLQTANILFLFNPNFLSTNHPVVIASRETRENLRQLLITMKAEEENALEIWIARSSDYMQYRLMIESVGTLISFTIFLSIYCILYKQLLKRQEAERIQQKLTQEKELSELKLEFLALISHEFRTPLSVILGSAQLLRETLPKQVERSRLRSLTRIESSAKAMKQMFADILTLARADAGKLEYQPKWVELQSFCLNLVEDMQISDQQEHVINLSDIGNRTHGWFDEAMIYSALSNLLSNALKYSPEGSHIDFILDGKVDMITFQVKDEGIGISPEDHLTLFEPFSRGTNVKNIVGTGLGLSLVKHCLDLHQGQVTVDSQVGRGSIFTVQIPQPR</sequence>
<evidence type="ECO:0000313" key="9">
    <source>
        <dbReference type="EMBL" id="MBD2188902.1"/>
    </source>
</evidence>
<protein>
    <recommendedName>
        <fullName evidence="2">histidine kinase</fullName>
        <ecNumber evidence="2">2.7.13.3</ecNumber>
    </recommendedName>
</protein>
<dbReference type="InterPro" id="IPR003594">
    <property type="entry name" value="HATPase_dom"/>
</dbReference>
<evidence type="ECO:0000259" key="8">
    <source>
        <dbReference type="PROSITE" id="PS50109"/>
    </source>
</evidence>
<dbReference type="InterPro" id="IPR050736">
    <property type="entry name" value="Sensor_HK_Regulatory"/>
</dbReference>
<dbReference type="RefSeq" id="WP_190403743.1">
    <property type="nucleotide sequence ID" value="NZ_JACJQB010000024.1"/>
</dbReference>
<dbReference type="Gene3D" id="1.10.287.130">
    <property type="match status" value="1"/>
</dbReference>
<dbReference type="InterPro" id="IPR004358">
    <property type="entry name" value="Sig_transdc_His_kin-like_C"/>
</dbReference>
<dbReference type="PROSITE" id="PS50109">
    <property type="entry name" value="HIS_KIN"/>
    <property type="match status" value="1"/>
</dbReference>
<keyword evidence="3" id="KW-0597">Phosphoprotein</keyword>
<evidence type="ECO:0000256" key="1">
    <source>
        <dbReference type="ARBA" id="ARBA00000085"/>
    </source>
</evidence>
<dbReference type="Gene3D" id="3.30.565.10">
    <property type="entry name" value="Histidine kinase-like ATPase, C-terminal domain"/>
    <property type="match status" value="1"/>
</dbReference>
<dbReference type="EMBL" id="JACJQB010000024">
    <property type="protein sequence ID" value="MBD2188902.1"/>
    <property type="molecule type" value="Genomic_DNA"/>
</dbReference>
<keyword evidence="4" id="KW-0808">Transferase</keyword>
<organism evidence="9 10">
    <name type="scientific">Pseudanabaena mucicola FACHB-723</name>
    <dbReference type="NCBI Taxonomy" id="2692860"/>
    <lineage>
        <taxon>Bacteria</taxon>
        <taxon>Bacillati</taxon>
        <taxon>Cyanobacteriota</taxon>
        <taxon>Cyanophyceae</taxon>
        <taxon>Pseudanabaenales</taxon>
        <taxon>Pseudanabaenaceae</taxon>
        <taxon>Pseudanabaena</taxon>
    </lineage>
</organism>
<keyword evidence="7" id="KW-0472">Membrane</keyword>
<keyword evidence="10" id="KW-1185">Reference proteome</keyword>
<dbReference type="PRINTS" id="PR00344">
    <property type="entry name" value="BCTRLSENSOR"/>
</dbReference>
<reference evidence="9 10" key="1">
    <citation type="journal article" date="2020" name="ISME J.">
        <title>Comparative genomics reveals insights into cyanobacterial evolution and habitat adaptation.</title>
        <authorList>
            <person name="Chen M.Y."/>
            <person name="Teng W.K."/>
            <person name="Zhao L."/>
            <person name="Hu C.X."/>
            <person name="Zhou Y.K."/>
            <person name="Han B.P."/>
            <person name="Song L.R."/>
            <person name="Shu W.S."/>
        </authorList>
    </citation>
    <scope>NUCLEOTIDE SEQUENCE [LARGE SCALE GENOMIC DNA]</scope>
    <source>
        <strain evidence="9 10">FACHB-723</strain>
    </source>
</reference>
<dbReference type="InterPro" id="IPR005467">
    <property type="entry name" value="His_kinase_dom"/>
</dbReference>
<feature type="domain" description="Histidine kinase" evidence="8">
    <location>
        <begin position="238"/>
        <end position="454"/>
    </location>
</feature>
<evidence type="ECO:0000256" key="4">
    <source>
        <dbReference type="ARBA" id="ARBA00022679"/>
    </source>
</evidence>
<evidence type="ECO:0000256" key="5">
    <source>
        <dbReference type="ARBA" id="ARBA00022777"/>
    </source>
</evidence>
<dbReference type="Pfam" id="PF00512">
    <property type="entry name" value="HisKA"/>
    <property type="match status" value="1"/>
</dbReference>
<keyword evidence="6" id="KW-0902">Two-component regulatory system</keyword>